<dbReference type="OrthoDB" id="3044741at2759"/>
<keyword evidence="10" id="KW-0238">DNA-binding</keyword>
<comment type="caution">
    <text evidence="15">The sequence shown here is derived from an EMBL/GenBank/DDBJ whole genome shotgun (WGS) entry which is preliminary data.</text>
</comment>
<dbReference type="SUPFAM" id="SSF64484">
    <property type="entry name" value="beta and beta-prime subunits of DNA dependent RNA-polymerase"/>
    <property type="match status" value="1"/>
</dbReference>
<dbReference type="Proteomes" id="UP000298030">
    <property type="component" value="Unassembled WGS sequence"/>
</dbReference>
<keyword evidence="9" id="KW-0862">Zinc</keyword>
<dbReference type="GO" id="GO:0006366">
    <property type="term" value="P:transcription by RNA polymerase II"/>
    <property type="evidence" value="ECO:0007669"/>
    <property type="project" value="InterPro"/>
</dbReference>
<feature type="compositionally biased region" description="Low complexity" evidence="13">
    <location>
        <begin position="203"/>
        <end position="214"/>
    </location>
</feature>
<feature type="region of interest" description="Disordered" evidence="13">
    <location>
        <begin position="410"/>
        <end position="444"/>
    </location>
</feature>
<evidence type="ECO:0000256" key="7">
    <source>
        <dbReference type="ARBA" id="ARBA00022723"/>
    </source>
</evidence>
<evidence type="ECO:0000256" key="4">
    <source>
        <dbReference type="ARBA" id="ARBA00022553"/>
    </source>
</evidence>
<dbReference type="PANTHER" id="PTHR19376">
    <property type="entry name" value="DNA-DIRECTED RNA POLYMERASE"/>
    <property type="match status" value="1"/>
</dbReference>
<keyword evidence="3" id="KW-0240">DNA-directed RNA polymerase</keyword>
<accession>A0A4Y7T6E1</accession>
<organism evidence="15 16">
    <name type="scientific">Coprinellus micaceus</name>
    <name type="common">Glistening ink-cap mushroom</name>
    <name type="synonym">Coprinus micaceus</name>
    <dbReference type="NCBI Taxonomy" id="71717"/>
    <lineage>
        <taxon>Eukaryota</taxon>
        <taxon>Fungi</taxon>
        <taxon>Dikarya</taxon>
        <taxon>Basidiomycota</taxon>
        <taxon>Agaricomycotina</taxon>
        <taxon>Agaricomycetes</taxon>
        <taxon>Agaricomycetidae</taxon>
        <taxon>Agaricales</taxon>
        <taxon>Agaricineae</taxon>
        <taxon>Psathyrellaceae</taxon>
        <taxon>Coprinellus</taxon>
    </lineage>
</organism>
<comment type="subcellular location">
    <subcellularLocation>
        <location evidence="1">Nucleus</location>
    </subcellularLocation>
</comment>
<evidence type="ECO:0000313" key="16">
    <source>
        <dbReference type="Proteomes" id="UP000298030"/>
    </source>
</evidence>
<proteinExistence type="predicted"/>
<dbReference type="Pfam" id="PF05001">
    <property type="entry name" value="RNA_pol_Rpb1_R"/>
    <property type="match status" value="4"/>
</dbReference>
<evidence type="ECO:0000256" key="13">
    <source>
        <dbReference type="SAM" id="MobiDB-lite"/>
    </source>
</evidence>
<dbReference type="InterPro" id="IPR007081">
    <property type="entry name" value="RNA_pol_Rpb1_5"/>
</dbReference>
<keyword evidence="6" id="KW-0548">Nucleotidyltransferase</keyword>
<keyword evidence="12" id="KW-0539">Nucleus</keyword>
<protein>
    <recommendedName>
        <fullName evidence="2">DNA-directed RNA polymerase</fullName>
        <ecNumber evidence="2">2.7.7.6</ecNumber>
    </recommendedName>
</protein>
<evidence type="ECO:0000256" key="3">
    <source>
        <dbReference type="ARBA" id="ARBA00022478"/>
    </source>
</evidence>
<dbReference type="GO" id="GO:0046872">
    <property type="term" value="F:metal ion binding"/>
    <property type="evidence" value="ECO:0007669"/>
    <property type="project" value="UniProtKB-KW"/>
</dbReference>
<feature type="domain" description="RNA polymerase Rpb1" evidence="14">
    <location>
        <begin position="38"/>
        <end position="91"/>
    </location>
</feature>
<evidence type="ECO:0000256" key="6">
    <source>
        <dbReference type="ARBA" id="ARBA00022695"/>
    </source>
</evidence>
<keyword evidence="5" id="KW-0808">Transferase</keyword>
<keyword evidence="8" id="KW-0677">Repeat</keyword>
<feature type="region of interest" description="Disordered" evidence="13">
    <location>
        <begin position="156"/>
        <end position="226"/>
    </location>
</feature>
<dbReference type="AlphaFoldDB" id="A0A4Y7T6E1"/>
<evidence type="ECO:0000256" key="5">
    <source>
        <dbReference type="ARBA" id="ARBA00022679"/>
    </source>
</evidence>
<evidence type="ECO:0000313" key="15">
    <source>
        <dbReference type="EMBL" id="TEB29737.1"/>
    </source>
</evidence>
<name>A0A4Y7T6E1_COPMI</name>
<gene>
    <name evidence="15" type="ORF">FA13DRAFT_1793038</name>
</gene>
<dbReference type="EC" id="2.7.7.6" evidence="2"/>
<evidence type="ECO:0000256" key="1">
    <source>
        <dbReference type="ARBA" id="ARBA00004123"/>
    </source>
</evidence>
<dbReference type="InterPro" id="IPR045867">
    <property type="entry name" value="DNA-dir_RpoC_beta_prime"/>
</dbReference>
<evidence type="ECO:0000256" key="10">
    <source>
        <dbReference type="ARBA" id="ARBA00023125"/>
    </source>
</evidence>
<evidence type="ECO:0000256" key="8">
    <source>
        <dbReference type="ARBA" id="ARBA00022737"/>
    </source>
</evidence>
<feature type="compositionally biased region" description="Polar residues" evidence="13">
    <location>
        <begin position="303"/>
        <end position="319"/>
    </location>
</feature>
<dbReference type="GO" id="GO:0003677">
    <property type="term" value="F:DNA binding"/>
    <property type="evidence" value="ECO:0007669"/>
    <property type="project" value="UniProtKB-KW"/>
</dbReference>
<feature type="compositionally biased region" description="Polar residues" evidence="13">
    <location>
        <begin position="265"/>
        <end position="290"/>
    </location>
</feature>
<dbReference type="PRINTS" id="PR01217">
    <property type="entry name" value="PRICHEXTENSN"/>
</dbReference>
<evidence type="ECO:0000259" key="14">
    <source>
        <dbReference type="Pfam" id="PF04998"/>
    </source>
</evidence>
<dbReference type="GO" id="GO:0003899">
    <property type="term" value="F:DNA-directed RNA polymerase activity"/>
    <property type="evidence" value="ECO:0007669"/>
    <property type="project" value="UniProtKB-EC"/>
</dbReference>
<dbReference type="PANTHER" id="PTHR19376:SF37">
    <property type="entry name" value="DNA-DIRECTED RNA POLYMERASE II SUBUNIT RPB1"/>
    <property type="match status" value="1"/>
</dbReference>
<feature type="compositionally biased region" description="Low complexity" evidence="13">
    <location>
        <begin position="291"/>
        <end position="302"/>
    </location>
</feature>
<keyword evidence="7" id="KW-0479">Metal-binding</keyword>
<dbReference type="STRING" id="71717.A0A4Y7T6E1"/>
<feature type="region of interest" description="Disordered" evidence="13">
    <location>
        <begin position="265"/>
        <end position="336"/>
    </location>
</feature>
<evidence type="ECO:0000256" key="2">
    <source>
        <dbReference type="ARBA" id="ARBA00012418"/>
    </source>
</evidence>
<dbReference type="GO" id="GO:0005665">
    <property type="term" value="C:RNA polymerase II, core complex"/>
    <property type="evidence" value="ECO:0007669"/>
    <property type="project" value="TreeGrafter"/>
</dbReference>
<dbReference type="EMBL" id="QPFP01000026">
    <property type="protein sequence ID" value="TEB29737.1"/>
    <property type="molecule type" value="Genomic_DNA"/>
</dbReference>
<evidence type="ECO:0000256" key="12">
    <source>
        <dbReference type="ARBA" id="ARBA00023242"/>
    </source>
</evidence>
<dbReference type="InterPro" id="IPR000684">
    <property type="entry name" value="RNA_pol_II_repeat_euk"/>
</dbReference>
<sequence length="444" mass="47956">MPLEKVIIDREGEIRKQEDEEWILETNGTNLKAVMAWAARGAITKEIRNIIEFDGSYVNHQHLDLLCDLMRYRGTLMAFTRHGINRADTGALMRRSFEEAVEILTRLWMLERKMTVMNVMADHRLPVQSMLAAQIDSGMTSGQVAIPLTTPTLPNGNGMACSRATPSFSRPAPNRAEGDANFQCSAFPQSPRRPGVSPGGLGYSLSSPNAYSPSSPGPEPRSPFVGAPTSLYPGYATSPFYDHFRESATPPTYSLNSPTLNLGATSLNYSPTSPRYSPQSPNYSPTSPRYSPQSPSFSPTSPRYSFSPTSPRYSPNSPAHTPPASPRYSPNASPSSPQTFSHLPFLFSEVSCGLFPHPIHEVKMDTTAAMDILTNHTPKDVDEGTGPGYWGKCGTGALLWLQPTHLFAVEDGQPGGDDAGTGEDDTGVALARDGSGDGGGRGRA</sequence>
<keyword evidence="11" id="KW-0804">Transcription</keyword>
<evidence type="ECO:0000256" key="9">
    <source>
        <dbReference type="ARBA" id="ARBA00022833"/>
    </source>
</evidence>
<evidence type="ECO:0000256" key="11">
    <source>
        <dbReference type="ARBA" id="ARBA00023163"/>
    </source>
</evidence>
<keyword evidence="4" id="KW-0597">Phosphoprotein</keyword>
<keyword evidence="16" id="KW-1185">Reference proteome</keyword>
<dbReference type="Pfam" id="PF04998">
    <property type="entry name" value="RNA_pol_Rpb1_5"/>
    <property type="match status" value="1"/>
</dbReference>
<reference evidence="15 16" key="1">
    <citation type="journal article" date="2019" name="Nat. Ecol. Evol.">
        <title>Megaphylogeny resolves global patterns of mushroom evolution.</title>
        <authorList>
            <person name="Varga T."/>
            <person name="Krizsan K."/>
            <person name="Foldi C."/>
            <person name="Dima B."/>
            <person name="Sanchez-Garcia M."/>
            <person name="Sanchez-Ramirez S."/>
            <person name="Szollosi G.J."/>
            <person name="Szarkandi J.G."/>
            <person name="Papp V."/>
            <person name="Albert L."/>
            <person name="Andreopoulos W."/>
            <person name="Angelini C."/>
            <person name="Antonin V."/>
            <person name="Barry K.W."/>
            <person name="Bougher N.L."/>
            <person name="Buchanan P."/>
            <person name="Buyck B."/>
            <person name="Bense V."/>
            <person name="Catcheside P."/>
            <person name="Chovatia M."/>
            <person name="Cooper J."/>
            <person name="Damon W."/>
            <person name="Desjardin D."/>
            <person name="Finy P."/>
            <person name="Geml J."/>
            <person name="Haridas S."/>
            <person name="Hughes K."/>
            <person name="Justo A."/>
            <person name="Karasinski D."/>
            <person name="Kautmanova I."/>
            <person name="Kiss B."/>
            <person name="Kocsube S."/>
            <person name="Kotiranta H."/>
            <person name="LaButti K.M."/>
            <person name="Lechner B.E."/>
            <person name="Liimatainen K."/>
            <person name="Lipzen A."/>
            <person name="Lukacs Z."/>
            <person name="Mihaltcheva S."/>
            <person name="Morgado L.N."/>
            <person name="Niskanen T."/>
            <person name="Noordeloos M.E."/>
            <person name="Ohm R.A."/>
            <person name="Ortiz-Santana B."/>
            <person name="Ovrebo C."/>
            <person name="Racz N."/>
            <person name="Riley R."/>
            <person name="Savchenko A."/>
            <person name="Shiryaev A."/>
            <person name="Soop K."/>
            <person name="Spirin V."/>
            <person name="Szebenyi C."/>
            <person name="Tomsovsky M."/>
            <person name="Tulloss R.E."/>
            <person name="Uehling J."/>
            <person name="Grigoriev I.V."/>
            <person name="Vagvolgyi C."/>
            <person name="Papp T."/>
            <person name="Martin F.M."/>
            <person name="Miettinen O."/>
            <person name="Hibbett D.S."/>
            <person name="Nagy L.G."/>
        </authorList>
    </citation>
    <scope>NUCLEOTIDE SEQUENCE [LARGE SCALE GENOMIC DNA]</scope>
    <source>
        <strain evidence="15 16">FP101781</strain>
    </source>
</reference>